<name>A0A0E9WU13_ANGAN</name>
<protein>
    <submittedName>
        <fullName evidence="1">Uncharacterized protein</fullName>
    </submittedName>
</protein>
<organism evidence="1">
    <name type="scientific">Anguilla anguilla</name>
    <name type="common">European freshwater eel</name>
    <name type="synonym">Muraena anguilla</name>
    <dbReference type="NCBI Taxonomy" id="7936"/>
    <lineage>
        <taxon>Eukaryota</taxon>
        <taxon>Metazoa</taxon>
        <taxon>Chordata</taxon>
        <taxon>Craniata</taxon>
        <taxon>Vertebrata</taxon>
        <taxon>Euteleostomi</taxon>
        <taxon>Actinopterygii</taxon>
        <taxon>Neopterygii</taxon>
        <taxon>Teleostei</taxon>
        <taxon>Anguilliformes</taxon>
        <taxon>Anguillidae</taxon>
        <taxon>Anguilla</taxon>
    </lineage>
</organism>
<proteinExistence type="predicted"/>
<reference evidence="1" key="2">
    <citation type="journal article" date="2015" name="Fish Shellfish Immunol.">
        <title>Early steps in the European eel (Anguilla anguilla)-Vibrio vulnificus interaction in the gills: Role of the RtxA13 toxin.</title>
        <authorList>
            <person name="Callol A."/>
            <person name="Pajuelo D."/>
            <person name="Ebbesson L."/>
            <person name="Teles M."/>
            <person name="MacKenzie S."/>
            <person name="Amaro C."/>
        </authorList>
    </citation>
    <scope>NUCLEOTIDE SEQUENCE</scope>
</reference>
<sequence length="79" mass="8884">MVILPDLLSVPGQLSCLWFNSVVRNIQPRVGSPLFKICHCKLFLKPAPIPICMVKLPIYSLSVNNISARSLSIHYYEVT</sequence>
<reference evidence="1" key="1">
    <citation type="submission" date="2014-11" db="EMBL/GenBank/DDBJ databases">
        <authorList>
            <person name="Amaro Gonzalez C."/>
        </authorList>
    </citation>
    <scope>NUCLEOTIDE SEQUENCE</scope>
</reference>
<accession>A0A0E9WU13</accession>
<dbReference type="EMBL" id="GBXM01014663">
    <property type="protein sequence ID" value="JAH93914.1"/>
    <property type="molecule type" value="Transcribed_RNA"/>
</dbReference>
<dbReference type="AlphaFoldDB" id="A0A0E9WU13"/>
<evidence type="ECO:0000313" key="1">
    <source>
        <dbReference type="EMBL" id="JAH93914.1"/>
    </source>
</evidence>